<evidence type="ECO:0000259" key="7">
    <source>
        <dbReference type="Pfam" id="PF00441"/>
    </source>
</evidence>
<reference evidence="10" key="1">
    <citation type="submission" date="2021-04" db="EMBL/GenBank/DDBJ databases">
        <title>The complete genome sequence of Caulobacter sp. S6.</title>
        <authorList>
            <person name="Tang Y."/>
            <person name="Ouyang W."/>
            <person name="Liu Q."/>
            <person name="Huang B."/>
            <person name="Guo Z."/>
            <person name="Lei P."/>
        </authorList>
    </citation>
    <scope>NUCLEOTIDE SEQUENCE</scope>
    <source>
        <strain evidence="10">S6</strain>
    </source>
</reference>
<dbReference type="Proteomes" id="UP000676409">
    <property type="component" value="Chromosome"/>
</dbReference>
<comment type="cofactor">
    <cofactor evidence="1 6">
        <name>FAD</name>
        <dbReference type="ChEBI" id="CHEBI:57692"/>
    </cofactor>
</comment>
<dbReference type="GO" id="GO:0050660">
    <property type="term" value="F:flavin adenine dinucleotide binding"/>
    <property type="evidence" value="ECO:0007669"/>
    <property type="project" value="InterPro"/>
</dbReference>
<dbReference type="Gene3D" id="2.40.110.10">
    <property type="entry name" value="Butyryl-CoA Dehydrogenase, subunit A, domain 2"/>
    <property type="match status" value="1"/>
</dbReference>
<dbReference type="InterPro" id="IPR009100">
    <property type="entry name" value="AcylCoA_DH/oxidase_NM_dom_sf"/>
</dbReference>
<comment type="similarity">
    <text evidence="2 6">Belongs to the acyl-CoA dehydrogenase family.</text>
</comment>
<dbReference type="Pfam" id="PF00441">
    <property type="entry name" value="Acyl-CoA_dh_1"/>
    <property type="match status" value="1"/>
</dbReference>
<feature type="domain" description="Acyl-CoA oxidase/dehydrogenase middle" evidence="8">
    <location>
        <begin position="122"/>
        <end position="215"/>
    </location>
</feature>
<evidence type="ECO:0000256" key="4">
    <source>
        <dbReference type="ARBA" id="ARBA00022827"/>
    </source>
</evidence>
<dbReference type="InterPro" id="IPR036250">
    <property type="entry name" value="AcylCo_DH-like_C"/>
</dbReference>
<dbReference type="InterPro" id="IPR009075">
    <property type="entry name" value="AcylCo_DH/oxidase_C"/>
</dbReference>
<gene>
    <name evidence="10" type="ORF">KCG34_07780</name>
</gene>
<dbReference type="InterPro" id="IPR006091">
    <property type="entry name" value="Acyl-CoA_Oxase/DH_mid-dom"/>
</dbReference>
<dbReference type="InterPro" id="IPR037069">
    <property type="entry name" value="AcylCoA_DH/ox_N_sf"/>
</dbReference>
<keyword evidence="4 6" id="KW-0274">FAD</keyword>
<evidence type="ECO:0000313" key="10">
    <source>
        <dbReference type="EMBL" id="QUD89760.1"/>
    </source>
</evidence>
<dbReference type="PANTHER" id="PTHR43884">
    <property type="entry name" value="ACYL-COA DEHYDROGENASE"/>
    <property type="match status" value="1"/>
</dbReference>
<name>A0A975IWE7_9CAUL</name>
<evidence type="ECO:0000256" key="5">
    <source>
        <dbReference type="ARBA" id="ARBA00023002"/>
    </source>
</evidence>
<dbReference type="EMBL" id="CP073078">
    <property type="protein sequence ID" value="QUD89760.1"/>
    <property type="molecule type" value="Genomic_DNA"/>
</dbReference>
<keyword evidence="5 6" id="KW-0560">Oxidoreductase</keyword>
<dbReference type="Pfam" id="PF02771">
    <property type="entry name" value="Acyl-CoA_dh_N"/>
    <property type="match status" value="1"/>
</dbReference>
<dbReference type="SUPFAM" id="SSF47203">
    <property type="entry name" value="Acyl-CoA dehydrogenase C-terminal domain-like"/>
    <property type="match status" value="1"/>
</dbReference>
<dbReference type="RefSeq" id="WP_211939812.1">
    <property type="nucleotide sequence ID" value="NZ_CP073078.1"/>
</dbReference>
<dbReference type="InterPro" id="IPR013786">
    <property type="entry name" value="AcylCoA_DH/ox_N"/>
</dbReference>
<evidence type="ECO:0000256" key="2">
    <source>
        <dbReference type="ARBA" id="ARBA00009347"/>
    </source>
</evidence>
<organism evidence="10 11">
    <name type="scientific">Phenylobacterium montanum</name>
    <dbReference type="NCBI Taxonomy" id="2823693"/>
    <lineage>
        <taxon>Bacteria</taxon>
        <taxon>Pseudomonadati</taxon>
        <taxon>Pseudomonadota</taxon>
        <taxon>Alphaproteobacteria</taxon>
        <taxon>Caulobacterales</taxon>
        <taxon>Caulobacteraceae</taxon>
        <taxon>Phenylobacterium</taxon>
    </lineage>
</organism>
<dbReference type="InterPro" id="IPR046373">
    <property type="entry name" value="Acyl-CoA_Oxase/DH_mid-dom_sf"/>
</dbReference>
<evidence type="ECO:0000256" key="3">
    <source>
        <dbReference type="ARBA" id="ARBA00022630"/>
    </source>
</evidence>
<keyword evidence="11" id="KW-1185">Reference proteome</keyword>
<protein>
    <submittedName>
        <fullName evidence="10">Acyl-CoA dehydrogenase family protein</fullName>
    </submittedName>
</protein>
<accession>A0A975IWE7</accession>
<feature type="domain" description="Acyl-CoA dehydrogenase/oxidase C-terminal" evidence="7">
    <location>
        <begin position="227"/>
        <end position="367"/>
    </location>
</feature>
<dbReference type="GO" id="GO:0003995">
    <property type="term" value="F:acyl-CoA dehydrogenase activity"/>
    <property type="evidence" value="ECO:0007669"/>
    <property type="project" value="TreeGrafter"/>
</dbReference>
<dbReference type="KEGG" id="caul:KCG34_07780"/>
<dbReference type="SUPFAM" id="SSF56645">
    <property type="entry name" value="Acyl-CoA dehydrogenase NM domain-like"/>
    <property type="match status" value="1"/>
</dbReference>
<dbReference type="Gene3D" id="1.10.540.10">
    <property type="entry name" value="Acyl-CoA dehydrogenase/oxidase, N-terminal domain"/>
    <property type="match status" value="1"/>
</dbReference>
<evidence type="ECO:0000259" key="8">
    <source>
        <dbReference type="Pfam" id="PF02770"/>
    </source>
</evidence>
<feature type="domain" description="Acyl-CoA dehydrogenase/oxidase N-terminal" evidence="9">
    <location>
        <begin position="6"/>
        <end position="84"/>
    </location>
</feature>
<evidence type="ECO:0000256" key="1">
    <source>
        <dbReference type="ARBA" id="ARBA00001974"/>
    </source>
</evidence>
<dbReference type="Gene3D" id="1.20.140.10">
    <property type="entry name" value="Butyryl-CoA Dehydrogenase, subunit A, domain 3"/>
    <property type="match status" value="1"/>
</dbReference>
<dbReference type="AlphaFoldDB" id="A0A975IWE7"/>
<keyword evidence="3 6" id="KW-0285">Flavoprotein</keyword>
<evidence type="ECO:0000313" key="11">
    <source>
        <dbReference type="Proteomes" id="UP000676409"/>
    </source>
</evidence>
<dbReference type="CDD" id="cd00567">
    <property type="entry name" value="ACAD"/>
    <property type="match status" value="1"/>
</dbReference>
<sequence>MDFSFTEEQSMLRDTVASFLQDKYDFETRRAIVKSEAGWRPDYWKAFAEELGILGAPFSEELGGLGGGATENMVVMEEFGKALVVEPYLGTVVIGGGFLKHSGYAGAADLIGGIVAGEATFAFAYAEPQGRYTWSDLKTTAKKDGSGWVLDGHKAVVVGAPWASHLIVTARTGGGQRDEGGVSVFVVDKNAKGVVTRDYPTVDGARASEVFFENVSVGADALIGAEGAGLPLVQKVIDEATAAVCAEAVGTLRKLHEGTLEYTKQRKQFGQPIANFQVLQHRMVDMFIQVEQSVSMTYMATIKLGESDDERAKAISAAKVQVGRACKFVGQNAIQLHGGMGMTDEMAIGHYFKRATIIEGLFGSVDHHLRRYEGLSFGAAA</sequence>
<dbReference type="PANTHER" id="PTHR43884:SF20">
    <property type="entry name" value="ACYL-COA DEHYDROGENASE FADE28"/>
    <property type="match status" value="1"/>
</dbReference>
<evidence type="ECO:0000256" key="6">
    <source>
        <dbReference type="RuleBase" id="RU362125"/>
    </source>
</evidence>
<evidence type="ECO:0000259" key="9">
    <source>
        <dbReference type="Pfam" id="PF02771"/>
    </source>
</evidence>
<dbReference type="Pfam" id="PF02770">
    <property type="entry name" value="Acyl-CoA_dh_M"/>
    <property type="match status" value="1"/>
</dbReference>
<proteinExistence type="inferred from homology"/>